<sequence length="356" mass="38546">MSVAGSELFELSKGVLDVASKKVSLIEDITRRTKMLAMNALIEAARAGDAGRGFAVVANEVSEISNQVNTITKELRSEIVARVDHLTTTGSALVREMHGKRLADLALNMIEIIDRNLYERSCDVRWWATDSAVVDCAADPSDDNRRHASQRLGVILESYTVYLDLWICDAKGEVIATGRPGRYAGTVGSRVGEEGWFRQAMSTRSGGEFTVGDVARNPRLDNRVVATYATAIRSGGEANGEPIGVLGIFFDWEPQAAAVVEGVRLEESERDRTRCLLLDARHRVIASSDGRGLLSETVALRRGDGGGMGHYIEPTGRTIGYALTPGYETYKGLGWYGVIVQEPDRHSGSGMGPGIG</sequence>
<dbReference type="Proteomes" id="UP000781958">
    <property type="component" value="Unassembled WGS sequence"/>
</dbReference>
<keyword evidence="1" id="KW-0145">Chemotaxis</keyword>
<dbReference type="PRINTS" id="PR00260">
    <property type="entry name" value="CHEMTRNSDUCR"/>
</dbReference>
<dbReference type="RefSeq" id="WP_209768087.1">
    <property type="nucleotide sequence ID" value="NZ_JAGINP010000014.1"/>
</dbReference>
<organism evidence="5 6">
    <name type="scientific">Azospirillum rugosum</name>
    <dbReference type="NCBI Taxonomy" id="416170"/>
    <lineage>
        <taxon>Bacteria</taxon>
        <taxon>Pseudomonadati</taxon>
        <taxon>Pseudomonadota</taxon>
        <taxon>Alphaproteobacteria</taxon>
        <taxon>Rhodospirillales</taxon>
        <taxon>Azospirillaceae</taxon>
        <taxon>Azospirillum</taxon>
    </lineage>
</organism>
<evidence type="ECO:0000256" key="1">
    <source>
        <dbReference type="ARBA" id="ARBA00022500"/>
    </source>
</evidence>
<keyword evidence="3" id="KW-0807">Transducer</keyword>
<dbReference type="PANTHER" id="PTHR43531">
    <property type="entry name" value="PROTEIN ICFG"/>
    <property type="match status" value="1"/>
</dbReference>
<evidence type="ECO:0000313" key="6">
    <source>
        <dbReference type="Proteomes" id="UP000781958"/>
    </source>
</evidence>
<dbReference type="Gene3D" id="1.10.287.950">
    <property type="entry name" value="Methyl-accepting chemotaxis protein"/>
    <property type="match status" value="1"/>
</dbReference>
<comment type="caution">
    <text evidence="5">The sequence shown here is derived from an EMBL/GenBank/DDBJ whole genome shotgun (WGS) entry which is preliminary data.</text>
</comment>
<dbReference type="InterPro" id="IPR051310">
    <property type="entry name" value="MCP_chemotaxis"/>
</dbReference>
<accession>A0ABS4SRU0</accession>
<evidence type="ECO:0000259" key="4">
    <source>
        <dbReference type="PROSITE" id="PS50111"/>
    </source>
</evidence>
<comment type="similarity">
    <text evidence="2">Belongs to the methyl-accepting chemotaxis (MCP) protein family.</text>
</comment>
<dbReference type="InterPro" id="IPR004090">
    <property type="entry name" value="Chemotax_Me-accpt_rcpt"/>
</dbReference>
<dbReference type="SUPFAM" id="SSF58104">
    <property type="entry name" value="Methyl-accepting chemotaxis protein (MCP) signaling domain"/>
    <property type="match status" value="1"/>
</dbReference>
<dbReference type="EMBL" id="JAGINP010000014">
    <property type="protein sequence ID" value="MBP2294100.1"/>
    <property type="molecule type" value="Genomic_DNA"/>
</dbReference>
<reference evidence="5 6" key="1">
    <citation type="submission" date="2021-03" db="EMBL/GenBank/DDBJ databases">
        <title>Genomic Encyclopedia of Type Strains, Phase III (KMG-III): the genomes of soil and plant-associated and newly described type strains.</title>
        <authorList>
            <person name="Whitman W."/>
        </authorList>
    </citation>
    <scope>NUCLEOTIDE SEQUENCE [LARGE SCALE GENOMIC DNA]</scope>
    <source>
        <strain evidence="5 6">IMMIB AFH-6</strain>
    </source>
</reference>
<dbReference type="Gene3D" id="3.30.450.20">
    <property type="entry name" value="PAS domain"/>
    <property type="match status" value="1"/>
</dbReference>
<evidence type="ECO:0000313" key="5">
    <source>
        <dbReference type="EMBL" id="MBP2294100.1"/>
    </source>
</evidence>
<evidence type="ECO:0000256" key="2">
    <source>
        <dbReference type="ARBA" id="ARBA00029447"/>
    </source>
</evidence>
<proteinExistence type="inferred from homology"/>
<protein>
    <recommendedName>
        <fullName evidence="4">Methyl-accepting transducer domain-containing protein</fullName>
    </recommendedName>
</protein>
<evidence type="ECO:0000256" key="3">
    <source>
        <dbReference type="PROSITE-ProRule" id="PRU00284"/>
    </source>
</evidence>
<dbReference type="Pfam" id="PF00015">
    <property type="entry name" value="MCPsignal"/>
    <property type="match status" value="1"/>
</dbReference>
<dbReference type="InterPro" id="IPR004089">
    <property type="entry name" value="MCPsignal_dom"/>
</dbReference>
<feature type="domain" description="Methyl-accepting transducer" evidence="4">
    <location>
        <begin position="23"/>
        <end position="79"/>
    </location>
</feature>
<keyword evidence="6" id="KW-1185">Reference proteome</keyword>
<name>A0ABS4SRU0_9PROT</name>
<dbReference type="PROSITE" id="PS50111">
    <property type="entry name" value="CHEMOTAXIS_TRANSDUC_2"/>
    <property type="match status" value="1"/>
</dbReference>
<gene>
    <name evidence="5" type="ORF">J2851_003886</name>
</gene>
<dbReference type="PANTHER" id="PTHR43531:SF11">
    <property type="entry name" value="METHYL-ACCEPTING CHEMOTAXIS PROTEIN 3"/>
    <property type="match status" value="1"/>
</dbReference>